<sequence length="136" mass="15561">MKNQVGIWIDSARAVIISLNENGQGVKTVNSSIEGRIRIPGENNEFGRFFDQESKKEARIKEQSHEYFNDIVNEVKGVDELVIFGPSLMKKELDKYMQGDYAFNSKNNPTKIHPIETADSMTDNQLVAWVKNYYKA</sequence>
<proteinExistence type="predicted"/>
<evidence type="ECO:0008006" key="3">
    <source>
        <dbReference type="Google" id="ProtNLM"/>
    </source>
</evidence>
<dbReference type="Proteomes" id="UP000315971">
    <property type="component" value="Unassembled WGS sequence"/>
</dbReference>
<dbReference type="AlphaFoldDB" id="A0A521CLL8"/>
<dbReference type="Gene3D" id="3.30.420.60">
    <property type="entry name" value="eRF1 domain 2"/>
    <property type="match status" value="1"/>
</dbReference>
<protein>
    <recommendedName>
        <fullName evidence="3">Protein required for attachment to host cells</fullName>
    </recommendedName>
</protein>
<dbReference type="RefSeq" id="WP_142603079.1">
    <property type="nucleotide sequence ID" value="NZ_FXSZ01000004.1"/>
</dbReference>
<keyword evidence="2" id="KW-1185">Reference proteome</keyword>
<reference evidence="1 2" key="1">
    <citation type="submission" date="2017-05" db="EMBL/GenBank/DDBJ databases">
        <authorList>
            <person name="Varghese N."/>
            <person name="Submissions S."/>
        </authorList>
    </citation>
    <scope>NUCLEOTIDE SEQUENCE [LARGE SCALE GENOMIC DNA]</scope>
    <source>
        <strain evidence="1 2">DSM 21342</strain>
    </source>
</reference>
<dbReference type="InterPro" id="IPR042226">
    <property type="entry name" value="eFR1_2_sf"/>
</dbReference>
<organism evidence="1 2">
    <name type="scientific">Solitalea koreensis</name>
    <dbReference type="NCBI Taxonomy" id="543615"/>
    <lineage>
        <taxon>Bacteria</taxon>
        <taxon>Pseudomonadati</taxon>
        <taxon>Bacteroidota</taxon>
        <taxon>Sphingobacteriia</taxon>
        <taxon>Sphingobacteriales</taxon>
        <taxon>Sphingobacteriaceae</taxon>
        <taxon>Solitalea</taxon>
    </lineage>
</organism>
<evidence type="ECO:0000313" key="2">
    <source>
        <dbReference type="Proteomes" id="UP000315971"/>
    </source>
</evidence>
<evidence type="ECO:0000313" key="1">
    <source>
        <dbReference type="EMBL" id="SMO59641.1"/>
    </source>
</evidence>
<dbReference type="SUPFAM" id="SSF53137">
    <property type="entry name" value="Translational machinery components"/>
    <property type="match status" value="1"/>
</dbReference>
<dbReference type="OrthoDB" id="594984at2"/>
<gene>
    <name evidence="1" type="ORF">SAMN06265350_104136</name>
</gene>
<dbReference type="EMBL" id="FXSZ01000004">
    <property type="protein sequence ID" value="SMO59641.1"/>
    <property type="molecule type" value="Genomic_DNA"/>
</dbReference>
<accession>A0A521CLL8</accession>
<name>A0A521CLL8_9SPHI</name>